<accession>A0A4Y7TRJ3</accession>
<organism evidence="2 3">
    <name type="scientific">Coprinellus micaceus</name>
    <name type="common">Glistening ink-cap mushroom</name>
    <name type="synonym">Coprinus micaceus</name>
    <dbReference type="NCBI Taxonomy" id="71717"/>
    <lineage>
        <taxon>Eukaryota</taxon>
        <taxon>Fungi</taxon>
        <taxon>Dikarya</taxon>
        <taxon>Basidiomycota</taxon>
        <taxon>Agaricomycotina</taxon>
        <taxon>Agaricomycetes</taxon>
        <taxon>Agaricomycetidae</taxon>
        <taxon>Agaricales</taxon>
        <taxon>Agaricineae</taxon>
        <taxon>Psathyrellaceae</taxon>
        <taxon>Coprinellus</taxon>
    </lineage>
</organism>
<feature type="chain" id="PRO_5021337977" description="Secreted protein" evidence="1">
    <location>
        <begin position="17"/>
        <end position="124"/>
    </location>
</feature>
<sequence length="124" mass="13883">MMVRGALIFMLSSVRCWLKALPRLDIHVHTHTYSNSTPHISVPRCRGVRFAVGIPHSVPSAYTTLLASRSTHGPSFPFLLSLEASSLPSYQIKPNHIAIREVFSEHHEPLANSFSPLIPDFVQR</sequence>
<gene>
    <name evidence="2" type="ORF">FA13DRAFT_1084621</name>
</gene>
<dbReference type="AlphaFoldDB" id="A0A4Y7TRJ3"/>
<evidence type="ECO:0000313" key="3">
    <source>
        <dbReference type="Proteomes" id="UP000298030"/>
    </source>
</evidence>
<evidence type="ECO:0008006" key="4">
    <source>
        <dbReference type="Google" id="ProtNLM"/>
    </source>
</evidence>
<comment type="caution">
    <text evidence="2">The sequence shown here is derived from an EMBL/GenBank/DDBJ whole genome shotgun (WGS) entry which is preliminary data.</text>
</comment>
<evidence type="ECO:0000313" key="2">
    <source>
        <dbReference type="EMBL" id="TEB36786.1"/>
    </source>
</evidence>
<reference evidence="2 3" key="1">
    <citation type="journal article" date="2019" name="Nat. Ecol. Evol.">
        <title>Megaphylogeny resolves global patterns of mushroom evolution.</title>
        <authorList>
            <person name="Varga T."/>
            <person name="Krizsan K."/>
            <person name="Foldi C."/>
            <person name="Dima B."/>
            <person name="Sanchez-Garcia M."/>
            <person name="Sanchez-Ramirez S."/>
            <person name="Szollosi G.J."/>
            <person name="Szarkandi J.G."/>
            <person name="Papp V."/>
            <person name="Albert L."/>
            <person name="Andreopoulos W."/>
            <person name="Angelini C."/>
            <person name="Antonin V."/>
            <person name="Barry K.W."/>
            <person name="Bougher N.L."/>
            <person name="Buchanan P."/>
            <person name="Buyck B."/>
            <person name="Bense V."/>
            <person name="Catcheside P."/>
            <person name="Chovatia M."/>
            <person name="Cooper J."/>
            <person name="Damon W."/>
            <person name="Desjardin D."/>
            <person name="Finy P."/>
            <person name="Geml J."/>
            <person name="Haridas S."/>
            <person name="Hughes K."/>
            <person name="Justo A."/>
            <person name="Karasinski D."/>
            <person name="Kautmanova I."/>
            <person name="Kiss B."/>
            <person name="Kocsube S."/>
            <person name="Kotiranta H."/>
            <person name="LaButti K.M."/>
            <person name="Lechner B.E."/>
            <person name="Liimatainen K."/>
            <person name="Lipzen A."/>
            <person name="Lukacs Z."/>
            <person name="Mihaltcheva S."/>
            <person name="Morgado L.N."/>
            <person name="Niskanen T."/>
            <person name="Noordeloos M.E."/>
            <person name="Ohm R.A."/>
            <person name="Ortiz-Santana B."/>
            <person name="Ovrebo C."/>
            <person name="Racz N."/>
            <person name="Riley R."/>
            <person name="Savchenko A."/>
            <person name="Shiryaev A."/>
            <person name="Soop K."/>
            <person name="Spirin V."/>
            <person name="Szebenyi C."/>
            <person name="Tomsovsky M."/>
            <person name="Tulloss R.E."/>
            <person name="Uehling J."/>
            <person name="Grigoriev I.V."/>
            <person name="Vagvolgyi C."/>
            <person name="Papp T."/>
            <person name="Martin F.M."/>
            <person name="Miettinen O."/>
            <person name="Hibbett D.S."/>
            <person name="Nagy L.G."/>
        </authorList>
    </citation>
    <scope>NUCLEOTIDE SEQUENCE [LARGE SCALE GENOMIC DNA]</scope>
    <source>
        <strain evidence="2 3">FP101781</strain>
    </source>
</reference>
<dbReference type="EMBL" id="QPFP01000005">
    <property type="protein sequence ID" value="TEB36786.1"/>
    <property type="molecule type" value="Genomic_DNA"/>
</dbReference>
<proteinExistence type="predicted"/>
<name>A0A4Y7TRJ3_COPMI</name>
<dbReference type="Proteomes" id="UP000298030">
    <property type="component" value="Unassembled WGS sequence"/>
</dbReference>
<keyword evidence="3" id="KW-1185">Reference proteome</keyword>
<protein>
    <recommendedName>
        <fullName evidence="4">Secreted protein</fullName>
    </recommendedName>
</protein>
<evidence type="ECO:0000256" key="1">
    <source>
        <dbReference type="SAM" id="SignalP"/>
    </source>
</evidence>
<keyword evidence="1" id="KW-0732">Signal</keyword>
<feature type="signal peptide" evidence="1">
    <location>
        <begin position="1"/>
        <end position="16"/>
    </location>
</feature>